<feature type="compositionally biased region" description="Polar residues" evidence="2">
    <location>
        <begin position="170"/>
        <end position="181"/>
    </location>
</feature>
<dbReference type="OrthoDB" id="1922977at2759"/>
<feature type="compositionally biased region" description="Acidic residues" evidence="2">
    <location>
        <begin position="56"/>
        <end position="70"/>
    </location>
</feature>
<feature type="compositionally biased region" description="Polar residues" evidence="2">
    <location>
        <begin position="11"/>
        <end position="22"/>
    </location>
</feature>
<keyword evidence="1" id="KW-0175">Coiled coil</keyword>
<feature type="compositionally biased region" description="Basic residues" evidence="2">
    <location>
        <begin position="672"/>
        <end position="683"/>
    </location>
</feature>
<feature type="compositionally biased region" description="Acidic residues" evidence="2">
    <location>
        <begin position="1"/>
        <end position="10"/>
    </location>
</feature>
<gene>
    <name evidence="3" type="ORF">POCULU_LOCUS4843</name>
</gene>
<proteinExistence type="predicted"/>
<dbReference type="AlphaFoldDB" id="A0A9N9AZP3"/>
<feature type="region of interest" description="Disordered" evidence="2">
    <location>
        <begin position="950"/>
        <end position="971"/>
    </location>
</feature>
<name>A0A9N9AZP3_9GLOM</name>
<accession>A0A9N9AZP3</accession>
<feature type="compositionally biased region" description="Low complexity" evidence="2">
    <location>
        <begin position="182"/>
        <end position="195"/>
    </location>
</feature>
<feature type="compositionally biased region" description="Polar residues" evidence="2">
    <location>
        <begin position="394"/>
        <end position="409"/>
    </location>
</feature>
<sequence>MTSIAEDMEIDNNTKNQGNQGSLIPDLEALRLAALSTRKSRKEKEEPEEKPQNAQVDDEREEGELSETESVEACPPTKITLHKHETNDKISYDQITRTLMSEIYAYGAQPADFLEFGIPLEIVAQFSKELHISLPPNIDSNGIPASQQLRPQSLPPQPPPLQLATPSIPPQSTALSRSLSATQTQPPSTTRPTMPLTTFQTQLPFTIPQTRPPSTTLRTQPAFAAQMIRPPATPQLPSNAFQTKAQFFTPQSKLSPAPPQIQRSSNIIQSKPVSAPPQLPPSPTTMPQSKLTSVPTQIQSSFPKSQTQIQPPSTTLQPKQLPAPSQIQPSSNTTQTQMSSTSQLKPLSTPPQIKPPSSTLQSKPISAQPQTQLPSTILQSKPSPVPPQVQLSPTTLQSKPASVSSQVQVTADKRQTAAPQAEIKSVPVSRSPIKIELPAPAKPFLPVQHNQKVVIQLSDESDEEHRLYNLANKSTRREDNNTNTLIASKMDIQGKETDSISIHTSSINTSPKSAPALPSSNADTTAELLQTFTSFIEVHMEEFRRLMNDHRQQMQETLQAQEEATLRAKVLASQRPRRSNSISTDGRSSDRRSSVGMELDGKSDLSPSEETNNNGKRSLPSSSDESHEGYSSSKKQKTTEKTLEILELRKRLENVTREHSEISAKFEEMRHTKTLGKAKHTRRADKLSSKNQRNTNFSSPRGALAHKPSRHFSAAKRNEMKDEDDEGSHADVESVSNGRSSVDSIMEVDNDVGNEIGNVMSDKAISERPLLEEHDYPRWKPYVSPLRNFKSYRLSTNFKEIVGLPGYKHVAWNNKINVQLCMCKYELFPRGRGRCNDRFCKANHFRHIMMTEDEIIQDLISIPYGNDDATKVEYLKGVETLVSNLRHSHTNTFEDMITQIVTYRQKFAEKFRTRNNQASRGSNGKKTVEDDTRGHDAILHEILERLEKQVEGEDNEEFEGVNKVSHQRQTDRGRRYFETGKDADDTQVLDNFSTYSTPDVYPVIVTTDDVDIENLDLDDSIPRVGTPMDRRRTQDELSSISSSPANSSSASSPRMFVTYESSESSDEEYGEMTYYRPDHPVLGDNGYEQVDYHPNNTNGYNNENRQHLSTETERAASTTSNVAENDDLGHEVRDEDASLNLVGKFLKWWWK</sequence>
<evidence type="ECO:0000313" key="3">
    <source>
        <dbReference type="EMBL" id="CAG8547365.1"/>
    </source>
</evidence>
<feature type="compositionally biased region" description="Low complexity" evidence="2">
    <location>
        <begin position="328"/>
        <end position="343"/>
    </location>
</feature>
<feature type="compositionally biased region" description="Pro residues" evidence="2">
    <location>
        <begin position="274"/>
        <end position="284"/>
    </location>
</feature>
<protein>
    <submittedName>
        <fullName evidence="3">7565_t:CDS:1</fullName>
    </submittedName>
</protein>
<dbReference type="Proteomes" id="UP000789572">
    <property type="component" value="Unassembled WGS sequence"/>
</dbReference>
<organism evidence="3 4">
    <name type="scientific">Paraglomus occultum</name>
    <dbReference type="NCBI Taxonomy" id="144539"/>
    <lineage>
        <taxon>Eukaryota</taxon>
        <taxon>Fungi</taxon>
        <taxon>Fungi incertae sedis</taxon>
        <taxon>Mucoromycota</taxon>
        <taxon>Glomeromycotina</taxon>
        <taxon>Glomeromycetes</taxon>
        <taxon>Paraglomerales</taxon>
        <taxon>Paraglomeraceae</taxon>
        <taxon>Paraglomus</taxon>
    </lineage>
</organism>
<feature type="region of interest" description="Disordered" evidence="2">
    <location>
        <begin position="1"/>
        <end position="82"/>
    </location>
</feature>
<dbReference type="EMBL" id="CAJVPJ010000666">
    <property type="protein sequence ID" value="CAG8547365.1"/>
    <property type="molecule type" value="Genomic_DNA"/>
</dbReference>
<feature type="compositionally biased region" description="Basic and acidic residues" evidence="2">
    <location>
        <begin position="42"/>
        <end position="51"/>
    </location>
</feature>
<feature type="compositionally biased region" description="Polar residues" evidence="2">
    <location>
        <begin position="1094"/>
        <end position="1103"/>
    </location>
</feature>
<feature type="compositionally biased region" description="Polar residues" evidence="2">
    <location>
        <begin position="290"/>
        <end position="327"/>
    </location>
</feature>
<feature type="coiled-coil region" evidence="1">
    <location>
        <begin position="540"/>
        <end position="567"/>
    </location>
</feature>
<feature type="region of interest" description="Disordered" evidence="2">
    <location>
        <begin position="663"/>
        <end position="744"/>
    </location>
</feature>
<comment type="caution">
    <text evidence="3">The sequence shown here is derived from an EMBL/GenBank/DDBJ whole genome shotgun (WGS) entry which is preliminary data.</text>
</comment>
<feature type="compositionally biased region" description="Low complexity" evidence="2">
    <location>
        <begin position="1038"/>
        <end position="1053"/>
    </location>
</feature>
<feature type="compositionally biased region" description="Basic and acidic residues" evidence="2">
    <location>
        <begin position="587"/>
        <end position="603"/>
    </location>
</feature>
<feature type="region of interest" description="Disordered" evidence="2">
    <location>
        <begin position="271"/>
        <end position="424"/>
    </location>
</feature>
<evidence type="ECO:0000256" key="2">
    <source>
        <dbReference type="SAM" id="MobiDB-lite"/>
    </source>
</evidence>
<reference evidence="3" key="1">
    <citation type="submission" date="2021-06" db="EMBL/GenBank/DDBJ databases">
        <authorList>
            <person name="Kallberg Y."/>
            <person name="Tangrot J."/>
            <person name="Rosling A."/>
        </authorList>
    </citation>
    <scope>NUCLEOTIDE SEQUENCE</scope>
    <source>
        <strain evidence="3">IA702</strain>
    </source>
</reference>
<feature type="region of interest" description="Disordered" evidence="2">
    <location>
        <begin position="1094"/>
        <end position="1121"/>
    </location>
</feature>
<feature type="compositionally biased region" description="Polar residues" evidence="2">
    <location>
        <begin position="605"/>
        <end position="620"/>
    </location>
</feature>
<feature type="compositionally biased region" description="Polar residues" evidence="2">
    <location>
        <begin position="689"/>
        <end position="699"/>
    </location>
</feature>
<feature type="region of interest" description="Disordered" evidence="2">
    <location>
        <begin position="570"/>
        <end position="642"/>
    </location>
</feature>
<feature type="region of interest" description="Disordered" evidence="2">
    <location>
        <begin position="1021"/>
        <end position="1057"/>
    </location>
</feature>
<feature type="region of interest" description="Disordered" evidence="2">
    <location>
        <begin position="138"/>
        <end position="197"/>
    </location>
</feature>
<keyword evidence="4" id="KW-1185">Reference proteome</keyword>
<feature type="compositionally biased region" description="Low complexity" evidence="2">
    <location>
        <begin position="378"/>
        <end position="393"/>
    </location>
</feature>
<evidence type="ECO:0000313" key="4">
    <source>
        <dbReference type="Proteomes" id="UP000789572"/>
    </source>
</evidence>
<feature type="compositionally biased region" description="Basic and acidic residues" evidence="2">
    <location>
        <begin position="1104"/>
        <end position="1114"/>
    </location>
</feature>
<evidence type="ECO:0000256" key="1">
    <source>
        <dbReference type="SAM" id="Coils"/>
    </source>
</evidence>
<feature type="compositionally biased region" description="Polar residues" evidence="2">
    <location>
        <begin position="355"/>
        <end position="377"/>
    </location>
</feature>
<feature type="compositionally biased region" description="Polar residues" evidence="2">
    <location>
        <begin position="734"/>
        <end position="743"/>
    </location>
</feature>